<proteinExistence type="predicted"/>
<feature type="compositionally biased region" description="Polar residues" evidence="1">
    <location>
        <begin position="45"/>
        <end position="63"/>
    </location>
</feature>
<keyword evidence="3" id="KW-1185">Reference proteome</keyword>
<dbReference type="EMBL" id="JAUYZG010000018">
    <property type="protein sequence ID" value="KAK2880734.1"/>
    <property type="molecule type" value="Genomic_DNA"/>
</dbReference>
<gene>
    <name evidence="2" type="ORF">Q8A67_018002</name>
</gene>
<dbReference type="AlphaFoldDB" id="A0AA88PGT7"/>
<sequence length="70" mass="7534">MLPVGAVAVAAELSQATWQASLCPTDRLTLKELLGLFLKLLHSSRNQSVVSGRSPTSGPQEQCSRVRRSV</sequence>
<evidence type="ECO:0000256" key="1">
    <source>
        <dbReference type="SAM" id="MobiDB-lite"/>
    </source>
</evidence>
<accession>A0AA88PGT7</accession>
<organism evidence="2 3">
    <name type="scientific">Cirrhinus molitorella</name>
    <name type="common">mud carp</name>
    <dbReference type="NCBI Taxonomy" id="172907"/>
    <lineage>
        <taxon>Eukaryota</taxon>
        <taxon>Metazoa</taxon>
        <taxon>Chordata</taxon>
        <taxon>Craniata</taxon>
        <taxon>Vertebrata</taxon>
        <taxon>Euteleostomi</taxon>
        <taxon>Actinopterygii</taxon>
        <taxon>Neopterygii</taxon>
        <taxon>Teleostei</taxon>
        <taxon>Ostariophysi</taxon>
        <taxon>Cypriniformes</taxon>
        <taxon>Cyprinidae</taxon>
        <taxon>Labeoninae</taxon>
        <taxon>Labeonini</taxon>
        <taxon>Cirrhinus</taxon>
    </lineage>
</organism>
<protein>
    <submittedName>
        <fullName evidence="2">Uncharacterized protein</fullName>
    </submittedName>
</protein>
<reference evidence="2" key="1">
    <citation type="submission" date="2023-08" db="EMBL/GenBank/DDBJ databases">
        <title>Chromosome-level Genome Assembly of mud carp (Cirrhinus molitorella).</title>
        <authorList>
            <person name="Liu H."/>
        </authorList>
    </citation>
    <scope>NUCLEOTIDE SEQUENCE</scope>
    <source>
        <strain evidence="2">Prfri</strain>
        <tissue evidence="2">Muscle</tissue>
    </source>
</reference>
<comment type="caution">
    <text evidence="2">The sequence shown here is derived from an EMBL/GenBank/DDBJ whole genome shotgun (WGS) entry which is preliminary data.</text>
</comment>
<evidence type="ECO:0000313" key="3">
    <source>
        <dbReference type="Proteomes" id="UP001187343"/>
    </source>
</evidence>
<name>A0AA88PGT7_9TELE</name>
<evidence type="ECO:0000313" key="2">
    <source>
        <dbReference type="EMBL" id="KAK2880734.1"/>
    </source>
</evidence>
<feature type="region of interest" description="Disordered" evidence="1">
    <location>
        <begin position="45"/>
        <end position="70"/>
    </location>
</feature>
<dbReference type="Proteomes" id="UP001187343">
    <property type="component" value="Unassembled WGS sequence"/>
</dbReference>